<feature type="transmembrane region" description="Helical" evidence="1">
    <location>
        <begin position="44"/>
        <end position="67"/>
    </location>
</feature>
<accession>A0A0S3S7B7</accession>
<sequence length="115" mass="12518">MDALCLEVRTVCVAAAAVQAGRYFPSCSSSSPMVTPNASSRELLLFFWTVKLFFKVLDGAAAVWLFLRFLSVASSSSTALLDVLLFLPRLLVASHGPWLVIFAAPRTASVFFMQP</sequence>
<organism evidence="2 3">
    <name type="scientific">Vigna angularis var. angularis</name>
    <dbReference type="NCBI Taxonomy" id="157739"/>
    <lineage>
        <taxon>Eukaryota</taxon>
        <taxon>Viridiplantae</taxon>
        <taxon>Streptophyta</taxon>
        <taxon>Embryophyta</taxon>
        <taxon>Tracheophyta</taxon>
        <taxon>Spermatophyta</taxon>
        <taxon>Magnoliopsida</taxon>
        <taxon>eudicotyledons</taxon>
        <taxon>Gunneridae</taxon>
        <taxon>Pentapetalae</taxon>
        <taxon>rosids</taxon>
        <taxon>fabids</taxon>
        <taxon>Fabales</taxon>
        <taxon>Fabaceae</taxon>
        <taxon>Papilionoideae</taxon>
        <taxon>50 kb inversion clade</taxon>
        <taxon>NPAAA clade</taxon>
        <taxon>indigoferoid/millettioid clade</taxon>
        <taxon>Phaseoleae</taxon>
        <taxon>Vigna</taxon>
    </lineage>
</organism>
<dbReference type="EMBL" id="AP015038">
    <property type="protein sequence ID" value="BAT88729.1"/>
    <property type="molecule type" value="Genomic_DNA"/>
</dbReference>
<protein>
    <submittedName>
        <fullName evidence="2">Uncharacterized protein</fullName>
    </submittedName>
</protein>
<keyword evidence="3" id="KW-1185">Reference proteome</keyword>
<feature type="transmembrane region" description="Helical" evidence="1">
    <location>
        <begin position="79"/>
        <end position="104"/>
    </location>
</feature>
<gene>
    <name evidence="2" type="primary">Vigan.05G231800</name>
    <name evidence="2" type="ORF">VIGAN_05231800</name>
</gene>
<keyword evidence="1" id="KW-1133">Transmembrane helix</keyword>
<reference evidence="2 3" key="1">
    <citation type="journal article" date="2015" name="Sci. Rep.">
        <title>The power of single molecule real-time sequencing technology in the de novo assembly of a eukaryotic genome.</title>
        <authorList>
            <person name="Sakai H."/>
            <person name="Naito K."/>
            <person name="Ogiso-Tanaka E."/>
            <person name="Takahashi Y."/>
            <person name="Iseki K."/>
            <person name="Muto C."/>
            <person name="Satou K."/>
            <person name="Teruya K."/>
            <person name="Shiroma A."/>
            <person name="Shimoji M."/>
            <person name="Hirano T."/>
            <person name="Itoh T."/>
            <person name="Kaga A."/>
            <person name="Tomooka N."/>
        </authorList>
    </citation>
    <scope>NUCLEOTIDE SEQUENCE [LARGE SCALE GENOMIC DNA]</scope>
    <source>
        <strain evidence="3">cv. Shumari</strain>
    </source>
</reference>
<proteinExistence type="predicted"/>
<dbReference type="Proteomes" id="UP000291084">
    <property type="component" value="Chromosome 5"/>
</dbReference>
<evidence type="ECO:0000313" key="2">
    <source>
        <dbReference type="EMBL" id="BAT88729.1"/>
    </source>
</evidence>
<keyword evidence="1" id="KW-0472">Membrane</keyword>
<evidence type="ECO:0000313" key="3">
    <source>
        <dbReference type="Proteomes" id="UP000291084"/>
    </source>
</evidence>
<evidence type="ECO:0000256" key="1">
    <source>
        <dbReference type="SAM" id="Phobius"/>
    </source>
</evidence>
<name>A0A0S3S7B7_PHAAN</name>
<dbReference type="AlphaFoldDB" id="A0A0S3S7B7"/>
<keyword evidence="1" id="KW-0812">Transmembrane</keyword>